<organism evidence="1 2">
    <name type="scientific">Sphingomonas panacisoli</name>
    <dbReference type="NCBI Taxonomy" id="1813879"/>
    <lineage>
        <taxon>Bacteria</taxon>
        <taxon>Pseudomonadati</taxon>
        <taxon>Pseudomonadota</taxon>
        <taxon>Alphaproteobacteria</taxon>
        <taxon>Sphingomonadales</taxon>
        <taxon>Sphingomonadaceae</taxon>
        <taxon>Sphingomonas</taxon>
    </lineage>
</organism>
<evidence type="ECO:0000313" key="2">
    <source>
        <dbReference type="Proteomes" id="UP000315673"/>
    </source>
</evidence>
<evidence type="ECO:0000313" key="1">
    <source>
        <dbReference type="EMBL" id="QDZ08238.1"/>
    </source>
</evidence>
<reference evidence="1 2" key="1">
    <citation type="submission" date="2019-07" db="EMBL/GenBank/DDBJ databases">
        <title>Full genome sequence of Sphingomonas sp. 4R-6-7(HKS19).</title>
        <authorList>
            <person name="Im W.-T."/>
        </authorList>
    </citation>
    <scope>NUCLEOTIDE SEQUENCE [LARGE SCALE GENOMIC DNA]</scope>
    <source>
        <strain evidence="1 2">HKS19</strain>
    </source>
</reference>
<protein>
    <submittedName>
        <fullName evidence="1">ATP-binding protein</fullName>
    </submittedName>
</protein>
<dbReference type="Proteomes" id="UP000315673">
    <property type="component" value="Chromosome"/>
</dbReference>
<keyword evidence="1" id="KW-0547">Nucleotide-binding</keyword>
<name>A0A5B8LJ45_9SPHN</name>
<dbReference type="KEGG" id="spai:FPZ24_12745"/>
<dbReference type="SUPFAM" id="SSF52540">
    <property type="entry name" value="P-loop containing nucleoside triphosphate hydrolases"/>
    <property type="match status" value="1"/>
</dbReference>
<gene>
    <name evidence="1" type="ORF">FPZ24_12745</name>
</gene>
<proteinExistence type="predicted"/>
<sequence length="159" mass="17283">MTGSLHVLTGKIAAGKSTRARALVEEAGGMVLSEDAWLSTLYPGEIADLADYRRSSERLRAAIAPLIVEMVRRGQAVILDFPANTVASRAWMKALADDAGVTATLHFLDPPDDECRARMHARNASGEHPYHVDDATFDQFTAHFVAPTDVEGFAIIRYG</sequence>
<dbReference type="InterPro" id="IPR027417">
    <property type="entry name" value="P-loop_NTPase"/>
</dbReference>
<dbReference type="EMBL" id="CP042306">
    <property type="protein sequence ID" value="QDZ08238.1"/>
    <property type="molecule type" value="Genomic_DNA"/>
</dbReference>
<keyword evidence="2" id="KW-1185">Reference proteome</keyword>
<accession>A0A5B8LJ45</accession>
<dbReference type="Gene3D" id="3.40.50.300">
    <property type="entry name" value="P-loop containing nucleotide triphosphate hydrolases"/>
    <property type="match status" value="1"/>
</dbReference>
<dbReference type="RefSeq" id="WP_146572560.1">
    <property type="nucleotide sequence ID" value="NZ_CP042306.1"/>
</dbReference>
<dbReference type="Pfam" id="PF13671">
    <property type="entry name" value="AAA_33"/>
    <property type="match status" value="1"/>
</dbReference>
<keyword evidence="1" id="KW-0067">ATP-binding</keyword>
<dbReference type="GO" id="GO:0005524">
    <property type="term" value="F:ATP binding"/>
    <property type="evidence" value="ECO:0007669"/>
    <property type="project" value="UniProtKB-KW"/>
</dbReference>
<dbReference type="OrthoDB" id="531205at2"/>
<dbReference type="AlphaFoldDB" id="A0A5B8LJ45"/>